<protein>
    <submittedName>
        <fullName evidence="2">Uncharacterized protein</fullName>
    </submittedName>
</protein>
<dbReference type="AlphaFoldDB" id="A0A0A9FXX4"/>
<name>A0A0A9FXX4_ARUDO</name>
<reference evidence="2" key="1">
    <citation type="submission" date="2014-09" db="EMBL/GenBank/DDBJ databases">
        <authorList>
            <person name="Magalhaes I.L.F."/>
            <person name="Oliveira U."/>
            <person name="Santos F.R."/>
            <person name="Vidigal T.H.D.A."/>
            <person name="Brescovit A.D."/>
            <person name="Santos A.J."/>
        </authorList>
    </citation>
    <scope>NUCLEOTIDE SEQUENCE</scope>
    <source>
        <tissue evidence="2">Shoot tissue taken approximately 20 cm above the soil surface</tissue>
    </source>
</reference>
<feature type="region of interest" description="Disordered" evidence="1">
    <location>
        <begin position="51"/>
        <end position="75"/>
    </location>
</feature>
<feature type="compositionally biased region" description="Gly residues" evidence="1">
    <location>
        <begin position="66"/>
        <end position="75"/>
    </location>
</feature>
<feature type="compositionally biased region" description="Basic and acidic residues" evidence="1">
    <location>
        <begin position="51"/>
        <end position="63"/>
    </location>
</feature>
<accession>A0A0A9FXX4</accession>
<evidence type="ECO:0000256" key="1">
    <source>
        <dbReference type="SAM" id="MobiDB-lite"/>
    </source>
</evidence>
<evidence type="ECO:0000313" key="2">
    <source>
        <dbReference type="EMBL" id="JAE17690.1"/>
    </source>
</evidence>
<proteinExistence type="predicted"/>
<reference evidence="2" key="2">
    <citation type="journal article" date="2015" name="Data Brief">
        <title>Shoot transcriptome of the giant reed, Arundo donax.</title>
        <authorList>
            <person name="Barrero R.A."/>
            <person name="Guerrero F.D."/>
            <person name="Moolhuijzen P."/>
            <person name="Goolsby J.A."/>
            <person name="Tidwell J."/>
            <person name="Bellgard S.E."/>
            <person name="Bellgard M.I."/>
        </authorList>
    </citation>
    <scope>NUCLEOTIDE SEQUENCE</scope>
    <source>
        <tissue evidence="2">Shoot tissue taken approximately 20 cm above the soil surface</tissue>
    </source>
</reference>
<organism evidence="2">
    <name type="scientific">Arundo donax</name>
    <name type="common">Giant reed</name>
    <name type="synonym">Donax arundinaceus</name>
    <dbReference type="NCBI Taxonomy" id="35708"/>
    <lineage>
        <taxon>Eukaryota</taxon>
        <taxon>Viridiplantae</taxon>
        <taxon>Streptophyta</taxon>
        <taxon>Embryophyta</taxon>
        <taxon>Tracheophyta</taxon>
        <taxon>Spermatophyta</taxon>
        <taxon>Magnoliopsida</taxon>
        <taxon>Liliopsida</taxon>
        <taxon>Poales</taxon>
        <taxon>Poaceae</taxon>
        <taxon>PACMAD clade</taxon>
        <taxon>Arundinoideae</taxon>
        <taxon>Arundineae</taxon>
        <taxon>Arundo</taxon>
    </lineage>
</organism>
<sequence>MQTLPEYRLDKIHGSVGCRSTDLTLSDLCASFLLISNRSGIVAAATAHGGDARRRGRGGEDSRVCGAGGAGPRGW</sequence>
<dbReference type="EMBL" id="GBRH01180206">
    <property type="protein sequence ID" value="JAE17690.1"/>
    <property type="molecule type" value="Transcribed_RNA"/>
</dbReference>